<name>A0A417Y930_9ACTN</name>
<comment type="caution">
    <text evidence="1">The sequence shown here is derived from an EMBL/GenBank/DDBJ whole genome shotgun (WGS) entry which is preliminary data.</text>
</comment>
<accession>A0A417Y930</accession>
<organism evidence="1 2">
    <name type="scientific">Nocardioides immobilis</name>
    <dbReference type="NCBI Taxonomy" id="2049295"/>
    <lineage>
        <taxon>Bacteria</taxon>
        <taxon>Bacillati</taxon>
        <taxon>Actinomycetota</taxon>
        <taxon>Actinomycetes</taxon>
        <taxon>Propionibacteriales</taxon>
        <taxon>Nocardioidaceae</taxon>
        <taxon>Nocardioides</taxon>
    </lineage>
</organism>
<evidence type="ECO:0000313" key="1">
    <source>
        <dbReference type="EMBL" id="RHW29051.1"/>
    </source>
</evidence>
<dbReference type="EMBL" id="QXGH01000006">
    <property type="protein sequence ID" value="RHW29051.1"/>
    <property type="molecule type" value="Genomic_DNA"/>
</dbReference>
<protein>
    <recommendedName>
        <fullName evidence="3">Type II toxin-antitoxin system RelE/ParE family toxin</fullName>
    </recommendedName>
</protein>
<dbReference type="Proteomes" id="UP000283644">
    <property type="component" value="Unassembled WGS sequence"/>
</dbReference>
<evidence type="ECO:0008006" key="3">
    <source>
        <dbReference type="Google" id="ProtNLM"/>
    </source>
</evidence>
<keyword evidence="2" id="KW-1185">Reference proteome</keyword>
<dbReference type="OrthoDB" id="4381507at2"/>
<reference evidence="1 2" key="1">
    <citation type="submission" date="2018-09" db="EMBL/GenBank/DDBJ databases">
        <title>Genome sequencing of Nocardioides immobilis CCTCC AB 2017083 for comparison to Nocardioides silvaticus.</title>
        <authorList>
            <person name="Li C."/>
            <person name="Wang G."/>
        </authorList>
    </citation>
    <scope>NUCLEOTIDE SEQUENCE [LARGE SCALE GENOMIC DNA]</scope>
    <source>
        <strain evidence="1 2">CCTCC AB 2017083</strain>
    </source>
</reference>
<dbReference type="AlphaFoldDB" id="A0A417Y930"/>
<proteinExistence type="predicted"/>
<sequence length="142" mass="16506">MRLRWPEEFDGWLRRVQSKSREGNAYYRRQLELVAAALRMLRDLDSPPAEDTAGLKRVAQSRKHQVWRTSHPFEEGIAVRLICWFPPASEEVVVALFAGEKARIGDVWYARVGHRADMVIDQWLREQARQVDSTRGEGDDDD</sequence>
<gene>
    <name evidence="1" type="ORF">D0Z08_00750</name>
</gene>
<evidence type="ECO:0000313" key="2">
    <source>
        <dbReference type="Proteomes" id="UP000283644"/>
    </source>
</evidence>